<organism evidence="3 4">
    <name type="scientific">Thermococcus gammatolerans (strain DSM 15229 / JCM 11827 / EJ3)</name>
    <dbReference type="NCBI Taxonomy" id="593117"/>
    <lineage>
        <taxon>Archaea</taxon>
        <taxon>Methanobacteriati</taxon>
        <taxon>Methanobacteriota</taxon>
        <taxon>Thermococci</taxon>
        <taxon>Thermococcales</taxon>
        <taxon>Thermococcaceae</taxon>
        <taxon>Thermococcus</taxon>
    </lineage>
</organism>
<evidence type="ECO:0000313" key="4">
    <source>
        <dbReference type="Proteomes" id="UP000001488"/>
    </source>
</evidence>
<feature type="transmembrane region" description="Helical" evidence="2">
    <location>
        <begin position="108"/>
        <end position="130"/>
    </location>
</feature>
<feature type="transmembrane region" description="Helical" evidence="2">
    <location>
        <begin position="29"/>
        <end position="49"/>
    </location>
</feature>
<dbReference type="EMBL" id="CP001398">
    <property type="protein sequence ID" value="ACS34306.1"/>
    <property type="molecule type" value="Genomic_DNA"/>
</dbReference>
<dbReference type="PANTHER" id="PTHR34295:SF1">
    <property type="entry name" value="BIOTIN TRANSPORTER BIOY"/>
    <property type="match status" value="1"/>
</dbReference>
<evidence type="ECO:0000256" key="2">
    <source>
        <dbReference type="SAM" id="Phobius"/>
    </source>
</evidence>
<dbReference type="PaxDb" id="593117-TGAM_1804"/>
<gene>
    <name evidence="3" type="primary">bioY</name>
    <name evidence="3" type="ordered locus">TGAM_1804</name>
</gene>
<dbReference type="KEGG" id="tga:TGAM_1804"/>
<dbReference type="InterPro" id="IPR003784">
    <property type="entry name" value="BioY"/>
</dbReference>
<keyword evidence="1" id="KW-0813">Transport</keyword>
<keyword evidence="2" id="KW-0812">Transmembrane</keyword>
<dbReference type="STRING" id="593117.TGAM_1804"/>
<dbReference type="RefSeq" id="WP_015859415.1">
    <property type="nucleotide sequence ID" value="NC_012804.1"/>
</dbReference>
<accession>C5A1N7</accession>
<feature type="transmembrane region" description="Helical" evidence="2">
    <location>
        <begin position="56"/>
        <end position="78"/>
    </location>
</feature>
<dbReference type="HOGENOM" id="CLU_077931_1_1_2"/>
<feature type="transmembrane region" description="Helical" evidence="2">
    <location>
        <begin position="136"/>
        <end position="161"/>
    </location>
</feature>
<comment type="similarity">
    <text evidence="1">Belongs to the BioY family.</text>
</comment>
<dbReference type="AlphaFoldDB" id="C5A1N7"/>
<evidence type="ECO:0000313" key="3">
    <source>
        <dbReference type="EMBL" id="ACS34306.1"/>
    </source>
</evidence>
<proteinExistence type="inferred from homology"/>
<comment type="subcellular location">
    <subcellularLocation>
        <location evidence="1">Cell membrane</location>
        <topology evidence="1">Multi-pass membrane protein</topology>
    </subcellularLocation>
</comment>
<dbReference type="Gene3D" id="1.10.1760.20">
    <property type="match status" value="1"/>
</dbReference>
<reference evidence="3 4" key="1">
    <citation type="journal article" date="2007" name="Genome Biol.">
        <title>Genome analysis and genome-wide proteomics of Thermococcus gammatolerans, the most radioresistant organism known amongst the Archaea.</title>
        <authorList>
            <person name="Zivanovic Y."/>
            <person name="Armengaud J."/>
            <person name="Lagorce A."/>
            <person name="Leplat C."/>
            <person name="Guerin P."/>
            <person name="Dutertre M."/>
            <person name="Anthouard V."/>
            <person name="Forterre P."/>
            <person name="Wincker P."/>
            <person name="Confalonieri F."/>
        </authorList>
    </citation>
    <scope>NUCLEOTIDE SEQUENCE [LARGE SCALE GENOMIC DNA]</scope>
    <source>
        <strain evidence="4">DSM 15229 / JCM 11827 / EJ3</strain>
    </source>
</reference>
<dbReference type="PIRSF" id="PIRSF016661">
    <property type="entry name" value="BioY"/>
    <property type="match status" value="1"/>
</dbReference>
<dbReference type="GO" id="GO:0005886">
    <property type="term" value="C:plasma membrane"/>
    <property type="evidence" value="ECO:0007669"/>
    <property type="project" value="UniProtKB-SubCell"/>
</dbReference>
<dbReference type="PATRIC" id="fig|593117.10.peg.1813"/>
<dbReference type="GeneID" id="7987631"/>
<keyword evidence="4" id="KW-1185">Reference proteome</keyword>
<dbReference type="OrthoDB" id="50443at2157"/>
<dbReference type="Proteomes" id="UP000001488">
    <property type="component" value="Chromosome"/>
</dbReference>
<keyword evidence="1 2" id="KW-0472">Membrane</keyword>
<name>C5A1N7_THEGJ</name>
<keyword evidence="2" id="KW-1133">Transmembrane helix</keyword>
<keyword evidence="1" id="KW-1003">Cell membrane</keyword>
<sequence>MRPRDIGLISTFTAFTALGAQVAIPIGPVPITLQVLFVLLSGLVLGARLGFLSQTLYLLLGLLGFPVFAHLGSGFAVLYGPTGGYLLAFPLASFLAGMMSGRGKAIEMAGALLAIGAIYLLGWARLSLLIGPEKAFYLGVLPFVGVDVAKAVVAVLVANAVREALPEGRF</sequence>
<dbReference type="PANTHER" id="PTHR34295">
    <property type="entry name" value="BIOTIN TRANSPORTER BIOY"/>
    <property type="match status" value="1"/>
</dbReference>
<dbReference type="GO" id="GO:0015225">
    <property type="term" value="F:biotin transmembrane transporter activity"/>
    <property type="evidence" value="ECO:0007669"/>
    <property type="project" value="UniProtKB-UniRule"/>
</dbReference>
<dbReference type="Pfam" id="PF02632">
    <property type="entry name" value="BioY"/>
    <property type="match status" value="1"/>
</dbReference>
<evidence type="ECO:0000256" key="1">
    <source>
        <dbReference type="PIRNR" id="PIRNR016661"/>
    </source>
</evidence>
<dbReference type="eggNOG" id="arCOG02986">
    <property type="taxonomic scope" value="Archaea"/>
</dbReference>
<protein>
    <submittedName>
        <fullName evidence="3">Biotin biosynthesis protein, bioY (BioY)</fullName>
    </submittedName>
</protein>